<feature type="binding site" evidence="9">
    <location>
        <begin position="224"/>
        <end position="225"/>
    </location>
    <ligand>
        <name>FMN</name>
        <dbReference type="ChEBI" id="CHEBI:58210"/>
    </ligand>
</feature>
<dbReference type="Gene3D" id="1.20.225.30">
    <property type="entry name" value="Dihydrouridine synthase, C-terminal recognition domain"/>
    <property type="match status" value="1"/>
</dbReference>
<dbReference type="InterPro" id="IPR035587">
    <property type="entry name" value="DUS-like_FMN-bd"/>
</dbReference>
<gene>
    <name evidence="9 12" type="primary">dusC</name>
    <name evidence="12" type="ORF">GCM10025772_10800</name>
</gene>
<keyword evidence="5 9" id="KW-0819">tRNA processing</keyword>
<dbReference type="InterPro" id="IPR042270">
    <property type="entry name" value="DusC_C"/>
</dbReference>
<organism evidence="12 13">
    <name type="scientific">Ferrimonas gelatinilytica</name>
    <dbReference type="NCBI Taxonomy" id="1255257"/>
    <lineage>
        <taxon>Bacteria</taxon>
        <taxon>Pseudomonadati</taxon>
        <taxon>Pseudomonadota</taxon>
        <taxon>Gammaproteobacteria</taxon>
        <taxon>Alteromonadales</taxon>
        <taxon>Ferrimonadaceae</taxon>
        <taxon>Ferrimonas</taxon>
    </lineage>
</organism>
<keyword evidence="13" id="KW-1185">Reference proteome</keyword>
<dbReference type="PROSITE" id="PS01136">
    <property type="entry name" value="UPF0034"/>
    <property type="match status" value="1"/>
</dbReference>
<feature type="binding site" evidence="9">
    <location>
        <position position="68"/>
    </location>
    <ligand>
        <name>FMN</name>
        <dbReference type="ChEBI" id="CHEBI:58210"/>
    </ligand>
</feature>
<evidence type="ECO:0000256" key="4">
    <source>
        <dbReference type="ARBA" id="ARBA00022643"/>
    </source>
</evidence>
<comment type="catalytic activity">
    <reaction evidence="9">
        <text>5,6-dihydrouridine(16) in tRNA + NAD(+) = uridine(16) in tRNA + NADH + H(+)</text>
        <dbReference type="Rhea" id="RHEA:53380"/>
        <dbReference type="Rhea" id="RHEA-COMP:13543"/>
        <dbReference type="Rhea" id="RHEA-COMP:13544"/>
        <dbReference type="ChEBI" id="CHEBI:15378"/>
        <dbReference type="ChEBI" id="CHEBI:57540"/>
        <dbReference type="ChEBI" id="CHEBI:57945"/>
        <dbReference type="ChEBI" id="CHEBI:65315"/>
        <dbReference type="ChEBI" id="CHEBI:74443"/>
    </reaction>
</comment>
<dbReference type="InterPro" id="IPR032886">
    <property type="entry name" value="DusC"/>
</dbReference>
<dbReference type="InterPro" id="IPR013785">
    <property type="entry name" value="Aldolase_TIM"/>
</dbReference>
<feature type="site" description="Interacts with tRNA" evidence="9">
    <location>
        <position position="176"/>
    </location>
</feature>
<dbReference type="CDD" id="cd02801">
    <property type="entry name" value="DUS_like_FMN"/>
    <property type="match status" value="1"/>
</dbReference>
<accession>A0ABP9RZS3</accession>
<evidence type="ECO:0000313" key="12">
    <source>
        <dbReference type="EMBL" id="GAA5189126.1"/>
    </source>
</evidence>
<dbReference type="EMBL" id="BAABLF010000006">
    <property type="protein sequence ID" value="GAA5189126.1"/>
    <property type="molecule type" value="Genomic_DNA"/>
</dbReference>
<evidence type="ECO:0000256" key="5">
    <source>
        <dbReference type="ARBA" id="ARBA00022694"/>
    </source>
</evidence>
<evidence type="ECO:0000256" key="10">
    <source>
        <dbReference type="PIRNR" id="PIRNR006621"/>
    </source>
</evidence>
<keyword evidence="2 9" id="KW-0820">tRNA-binding</keyword>
<feature type="binding site" evidence="9">
    <location>
        <begin position="200"/>
        <end position="202"/>
    </location>
    <ligand>
        <name>FMN</name>
        <dbReference type="ChEBI" id="CHEBI:58210"/>
    </ligand>
</feature>
<comment type="similarity">
    <text evidence="9">Belongs to the Dus family. DusC subfamily.</text>
</comment>
<dbReference type="SUPFAM" id="SSF51395">
    <property type="entry name" value="FMN-linked oxidoreductases"/>
    <property type="match status" value="1"/>
</dbReference>
<comment type="caution">
    <text evidence="12">The sequence shown here is derived from an EMBL/GenBank/DDBJ whole genome shotgun (WGS) entry which is preliminary data.</text>
</comment>
<dbReference type="EC" id="1.3.1.-" evidence="9"/>
<reference evidence="13" key="1">
    <citation type="journal article" date="2019" name="Int. J. Syst. Evol. Microbiol.">
        <title>The Global Catalogue of Microorganisms (GCM) 10K type strain sequencing project: providing services to taxonomists for standard genome sequencing and annotation.</title>
        <authorList>
            <consortium name="The Broad Institute Genomics Platform"/>
            <consortium name="The Broad Institute Genome Sequencing Center for Infectious Disease"/>
            <person name="Wu L."/>
            <person name="Ma J."/>
        </authorList>
    </citation>
    <scope>NUCLEOTIDE SEQUENCE [LARGE SCALE GENOMIC DNA]</scope>
    <source>
        <strain evidence="13">JCM 18720</strain>
    </source>
</reference>
<dbReference type="PANTHER" id="PTHR11082:SF26">
    <property type="entry name" value="TRNA-DIHYDROURIDINE(16) SYNTHASE"/>
    <property type="match status" value="1"/>
</dbReference>
<feature type="site" description="Interacts with tRNA; defines subfamily-specific binding signature" evidence="9">
    <location>
        <position position="272"/>
    </location>
</feature>
<evidence type="ECO:0000259" key="11">
    <source>
        <dbReference type="Pfam" id="PF01207"/>
    </source>
</evidence>
<evidence type="ECO:0000313" key="13">
    <source>
        <dbReference type="Proteomes" id="UP001501600"/>
    </source>
</evidence>
<dbReference type="PANTHER" id="PTHR11082">
    <property type="entry name" value="TRNA-DIHYDROURIDINE SYNTHASE"/>
    <property type="match status" value="1"/>
</dbReference>
<evidence type="ECO:0000256" key="1">
    <source>
        <dbReference type="ARBA" id="ARBA00001917"/>
    </source>
</evidence>
<evidence type="ECO:0000256" key="3">
    <source>
        <dbReference type="ARBA" id="ARBA00022630"/>
    </source>
</evidence>
<evidence type="ECO:0000256" key="6">
    <source>
        <dbReference type="ARBA" id="ARBA00022857"/>
    </source>
</evidence>
<feature type="site" description="Interacts with tRNA; defines subfamily-specific binding signature" evidence="9">
    <location>
        <position position="35"/>
    </location>
</feature>
<dbReference type="InterPro" id="IPR018517">
    <property type="entry name" value="tRNA_hU_synthase_CS"/>
</dbReference>
<evidence type="ECO:0000256" key="7">
    <source>
        <dbReference type="ARBA" id="ARBA00022884"/>
    </source>
</evidence>
<feature type="site" description="Interacts with tRNA; defines subfamily-specific binding signature" evidence="9">
    <location>
        <position position="295"/>
    </location>
</feature>
<dbReference type="HAMAP" id="MF_02043">
    <property type="entry name" value="DusC_subfam"/>
    <property type="match status" value="1"/>
</dbReference>
<comment type="function">
    <text evidence="9">Catalyzes the synthesis of 5,6-dihydrouridine (D), a modified base found in the D-loop of most tRNAs, via the reduction of the C5-C6 double bond in target uridines. Specifically modifies U16 in tRNAs.</text>
</comment>
<sequence length="314" mass="34761">MRLILAPMEGVMDPLMRQLLSELNPYDLCVTEFVRVVDVLLPKKVFYRLSPELRNGGKTLSGTPVRVQLLGQTPQWLAANAERAIELGSPGVDMNFGCPAKTVNRSKGGAVLLQEPEQIYQILKAMREAVPAGQILSAKIRLGWDDPTHVHEIADAVAQAGADELAIHARTKSDGYKASAIKWDHIKPVVEKLSIPVIANGEIFSHADALACQAASGCRDLMVGRGSLQIANFGHVVKHNAAPLSWAQMQPILYRYTQMEVNGDKEIYLPNRIKQWFGYLRKAYPEASEQFARLRTLRRSAEIVALFEEHATAS</sequence>
<dbReference type="NCBIfam" id="NF007838">
    <property type="entry name" value="PRK10550.1"/>
    <property type="match status" value="1"/>
</dbReference>
<feature type="site" description="Interacts with tRNA; defines subfamily-specific binding signature" evidence="9">
    <location>
        <position position="274"/>
    </location>
</feature>
<proteinExistence type="inferred from homology"/>
<dbReference type="Gene3D" id="3.20.20.70">
    <property type="entry name" value="Aldolase class I"/>
    <property type="match status" value="1"/>
</dbReference>
<comment type="similarity">
    <text evidence="10">Belongs to the dus family.</text>
</comment>
<evidence type="ECO:0000256" key="9">
    <source>
        <dbReference type="HAMAP-Rule" id="MF_02043"/>
    </source>
</evidence>
<dbReference type="PIRSF" id="PIRSF006621">
    <property type="entry name" value="Dus"/>
    <property type="match status" value="1"/>
</dbReference>
<comment type="cofactor">
    <cofactor evidence="1 9 10">
        <name>FMN</name>
        <dbReference type="ChEBI" id="CHEBI:58210"/>
    </cofactor>
</comment>
<feature type="domain" description="DUS-like FMN-binding" evidence="11">
    <location>
        <begin position="4"/>
        <end position="285"/>
    </location>
</feature>
<dbReference type="Pfam" id="PF01207">
    <property type="entry name" value="Dus"/>
    <property type="match status" value="1"/>
</dbReference>
<name>A0ABP9RZS3_9GAMM</name>
<feature type="binding site" evidence="9">
    <location>
        <position position="139"/>
    </location>
    <ligand>
        <name>FMN</name>
        <dbReference type="ChEBI" id="CHEBI:58210"/>
    </ligand>
</feature>
<dbReference type="Proteomes" id="UP001501600">
    <property type="component" value="Unassembled WGS sequence"/>
</dbReference>
<keyword evidence="7 9" id="KW-0694">RNA-binding</keyword>
<keyword evidence="3 9" id="KW-0285">Flavoprotein</keyword>
<feature type="site" description="Interacts with tRNA" evidence="9">
    <location>
        <position position="279"/>
    </location>
</feature>
<evidence type="ECO:0000256" key="2">
    <source>
        <dbReference type="ARBA" id="ARBA00022555"/>
    </source>
</evidence>
<keyword evidence="8 9" id="KW-0560">Oxidoreductase</keyword>
<dbReference type="InterPro" id="IPR001269">
    <property type="entry name" value="DUS_fam"/>
</dbReference>
<protein>
    <recommendedName>
        <fullName evidence="9">tRNA-dihydrouridine(16) synthase</fullName>
        <ecNumber evidence="9">1.3.1.-</ecNumber>
    </recommendedName>
    <alternativeName>
        <fullName evidence="9">U16-specific dihydrouridine synthase</fullName>
        <shortName evidence="9">U16-specific Dus</shortName>
    </alternativeName>
    <alternativeName>
        <fullName evidence="9">tRNA-dihydrouridine synthase C</fullName>
    </alternativeName>
</protein>
<keyword evidence="6 9" id="KW-0521">NADP</keyword>
<dbReference type="RefSeq" id="WP_345316026.1">
    <property type="nucleotide sequence ID" value="NZ_BAABLF010000006.1"/>
</dbReference>
<feature type="site" description="Interacts with tRNA" evidence="9">
    <location>
        <position position="95"/>
    </location>
</feature>
<comment type="catalytic activity">
    <reaction evidence="9">
        <text>5,6-dihydrouridine(16) in tRNA + NADP(+) = uridine(16) in tRNA + NADPH + H(+)</text>
        <dbReference type="Rhea" id="RHEA:53376"/>
        <dbReference type="Rhea" id="RHEA-COMP:13543"/>
        <dbReference type="Rhea" id="RHEA-COMP:13544"/>
        <dbReference type="ChEBI" id="CHEBI:15378"/>
        <dbReference type="ChEBI" id="CHEBI:57783"/>
        <dbReference type="ChEBI" id="CHEBI:58349"/>
        <dbReference type="ChEBI" id="CHEBI:65315"/>
        <dbReference type="ChEBI" id="CHEBI:74443"/>
    </reaction>
</comment>
<evidence type="ECO:0000256" key="8">
    <source>
        <dbReference type="ARBA" id="ARBA00023002"/>
    </source>
</evidence>
<keyword evidence="4 9" id="KW-0288">FMN</keyword>
<feature type="active site" description="Proton donor" evidence="9">
    <location>
        <position position="98"/>
    </location>
</feature>